<evidence type="ECO:0000313" key="8">
    <source>
        <dbReference type="Proteomes" id="UP001056937"/>
    </source>
</evidence>
<evidence type="ECO:0000256" key="1">
    <source>
        <dbReference type="ARBA" id="ARBA00004141"/>
    </source>
</evidence>
<dbReference type="InterPro" id="IPR020846">
    <property type="entry name" value="MFS_dom"/>
</dbReference>
<dbReference type="InterPro" id="IPR036259">
    <property type="entry name" value="MFS_trans_sf"/>
</dbReference>
<keyword evidence="8" id="KW-1185">Reference proteome</keyword>
<evidence type="ECO:0000256" key="5">
    <source>
        <dbReference type="SAM" id="Phobius"/>
    </source>
</evidence>
<dbReference type="SUPFAM" id="SSF103473">
    <property type="entry name" value="MFS general substrate transporter"/>
    <property type="match status" value="1"/>
</dbReference>
<sequence>MVTPPRPAGRIRWIICALIFLAVVLSYVDRLVLSVLKPSLQAEYGWTESGYGDVAFWFQAAYGIGFLLFGRLIDRIGARAGYALAMAVWTLGHLCQSFVTSTAGFVLARLPLALGESGTYPAALAAASEWFPQRERALAIGIFNAGANVGAIVTPLLVPAIALALGWRAAFWITGAINIVWLVAWLGFYRRPRAHPAIGAAEIAYIESDPPITQRPIPYLRLFRLRQTWAYVLGRFLIDPVWWMFLFWLPDFLSKRYGVDLKGFGPPLIAVYLLADIGSVLGGLASSRMLARGVSPNRARKRAMLGCALLVVPVMFAVQAPNLWVAVALIGLACAGHQGFSSNLFAMPADLFPRWAQGSIVGLGGFAGAAGGMLMAKYAGWVLGTVSSYTPIFAFCGIAYLLALAIYHLINPGYVPAATEALVRDPA</sequence>
<dbReference type="Pfam" id="PF07690">
    <property type="entry name" value="MFS_1"/>
    <property type="match status" value="1"/>
</dbReference>
<dbReference type="PANTHER" id="PTHR11662">
    <property type="entry name" value="SOLUTE CARRIER FAMILY 17"/>
    <property type="match status" value="1"/>
</dbReference>
<evidence type="ECO:0000313" key="7">
    <source>
        <dbReference type="EMBL" id="USI74597.1"/>
    </source>
</evidence>
<dbReference type="Gene3D" id="1.20.1250.20">
    <property type="entry name" value="MFS general substrate transporter like domains"/>
    <property type="match status" value="2"/>
</dbReference>
<feature type="transmembrane region" description="Helical" evidence="5">
    <location>
        <begin position="326"/>
        <end position="346"/>
    </location>
</feature>
<keyword evidence="3 5" id="KW-1133">Transmembrane helix</keyword>
<organism evidence="7 8">
    <name type="scientific">Sphingomonas morindae</name>
    <dbReference type="NCBI Taxonomy" id="1541170"/>
    <lineage>
        <taxon>Bacteria</taxon>
        <taxon>Pseudomonadati</taxon>
        <taxon>Pseudomonadota</taxon>
        <taxon>Alphaproteobacteria</taxon>
        <taxon>Sphingomonadales</taxon>
        <taxon>Sphingomonadaceae</taxon>
        <taxon>Sphingomonas</taxon>
    </lineage>
</organism>
<feature type="transmembrane region" description="Helical" evidence="5">
    <location>
        <begin position="138"/>
        <end position="163"/>
    </location>
</feature>
<dbReference type="RefSeq" id="WP_252168401.1">
    <property type="nucleotide sequence ID" value="NZ_CP084930.1"/>
</dbReference>
<dbReference type="CDD" id="cd17319">
    <property type="entry name" value="MFS_ExuT_GudP_like"/>
    <property type="match status" value="1"/>
</dbReference>
<dbReference type="PANTHER" id="PTHR11662:SF285">
    <property type="entry name" value="HEXURONATE TRANSPORTER"/>
    <property type="match status" value="1"/>
</dbReference>
<comment type="subcellular location">
    <subcellularLocation>
        <location evidence="1">Membrane</location>
        <topology evidence="1">Multi-pass membrane protein</topology>
    </subcellularLocation>
</comment>
<feature type="transmembrane region" description="Helical" evidence="5">
    <location>
        <begin position="229"/>
        <end position="249"/>
    </location>
</feature>
<evidence type="ECO:0000259" key="6">
    <source>
        <dbReference type="PROSITE" id="PS50850"/>
    </source>
</evidence>
<dbReference type="EMBL" id="CP084930">
    <property type="protein sequence ID" value="USI74597.1"/>
    <property type="molecule type" value="Genomic_DNA"/>
</dbReference>
<dbReference type="Proteomes" id="UP001056937">
    <property type="component" value="Chromosome 1"/>
</dbReference>
<gene>
    <name evidence="7" type="ORF">LHA26_14250</name>
</gene>
<reference evidence="7" key="1">
    <citation type="journal article" date="2022" name="Toxins">
        <title>Genomic Analysis of Sphingopyxis sp. USTB-05 for Biodegrading Cyanobacterial Hepatotoxins.</title>
        <authorList>
            <person name="Liu C."/>
            <person name="Xu Q."/>
            <person name="Zhao Z."/>
            <person name="Zhang H."/>
            <person name="Liu X."/>
            <person name="Yin C."/>
            <person name="Liu Y."/>
            <person name="Yan H."/>
        </authorList>
    </citation>
    <scope>NUCLEOTIDE SEQUENCE</scope>
    <source>
        <strain evidence="7">NBD5</strain>
    </source>
</reference>
<dbReference type="InterPro" id="IPR011701">
    <property type="entry name" value="MFS"/>
</dbReference>
<keyword evidence="4 5" id="KW-0472">Membrane</keyword>
<evidence type="ECO:0000256" key="3">
    <source>
        <dbReference type="ARBA" id="ARBA00022989"/>
    </source>
</evidence>
<evidence type="ECO:0000256" key="4">
    <source>
        <dbReference type="ARBA" id="ARBA00023136"/>
    </source>
</evidence>
<proteinExistence type="predicted"/>
<name>A0ABY4XCB5_9SPHN</name>
<protein>
    <submittedName>
        <fullName evidence="7">MFS transporter</fullName>
    </submittedName>
</protein>
<feature type="domain" description="Major facilitator superfamily (MFS) profile" evidence="6">
    <location>
        <begin position="15"/>
        <end position="415"/>
    </location>
</feature>
<feature type="transmembrane region" description="Helical" evidence="5">
    <location>
        <begin position="303"/>
        <end position="320"/>
    </location>
</feature>
<feature type="transmembrane region" description="Helical" evidence="5">
    <location>
        <begin position="392"/>
        <end position="410"/>
    </location>
</feature>
<feature type="transmembrane region" description="Helical" evidence="5">
    <location>
        <begin position="169"/>
        <end position="188"/>
    </location>
</feature>
<feature type="transmembrane region" description="Helical" evidence="5">
    <location>
        <begin position="358"/>
        <end position="380"/>
    </location>
</feature>
<feature type="transmembrane region" description="Helical" evidence="5">
    <location>
        <begin position="54"/>
        <end position="73"/>
    </location>
</feature>
<keyword evidence="2 5" id="KW-0812">Transmembrane</keyword>
<evidence type="ECO:0000256" key="2">
    <source>
        <dbReference type="ARBA" id="ARBA00022692"/>
    </source>
</evidence>
<accession>A0ABY4XCB5</accession>
<dbReference type="InterPro" id="IPR050382">
    <property type="entry name" value="MFS_Na/Anion_cotransporter"/>
</dbReference>
<feature type="transmembrane region" description="Helical" evidence="5">
    <location>
        <begin position="269"/>
        <end position="291"/>
    </location>
</feature>
<dbReference type="PROSITE" id="PS50850">
    <property type="entry name" value="MFS"/>
    <property type="match status" value="1"/>
</dbReference>